<organism evidence="10 11">
    <name type="scientific">Chionoecetes opilio</name>
    <name type="common">Atlantic snow crab</name>
    <name type="synonym">Cancer opilio</name>
    <dbReference type="NCBI Taxonomy" id="41210"/>
    <lineage>
        <taxon>Eukaryota</taxon>
        <taxon>Metazoa</taxon>
        <taxon>Ecdysozoa</taxon>
        <taxon>Arthropoda</taxon>
        <taxon>Crustacea</taxon>
        <taxon>Multicrustacea</taxon>
        <taxon>Malacostraca</taxon>
        <taxon>Eumalacostraca</taxon>
        <taxon>Eucarida</taxon>
        <taxon>Decapoda</taxon>
        <taxon>Pleocyemata</taxon>
        <taxon>Brachyura</taxon>
        <taxon>Eubrachyura</taxon>
        <taxon>Majoidea</taxon>
        <taxon>Majidae</taxon>
        <taxon>Chionoecetes</taxon>
    </lineage>
</organism>
<gene>
    <name evidence="10" type="primary">GPR158</name>
    <name evidence="10" type="ORF">GWK47_033508</name>
</gene>
<evidence type="ECO:0000256" key="4">
    <source>
        <dbReference type="ARBA" id="ARBA00022729"/>
    </source>
</evidence>
<dbReference type="EMBL" id="JACEEZ010002771">
    <property type="protein sequence ID" value="KAG0727968.1"/>
    <property type="molecule type" value="Genomic_DNA"/>
</dbReference>
<evidence type="ECO:0000256" key="1">
    <source>
        <dbReference type="ARBA" id="ARBA00004651"/>
    </source>
</evidence>
<evidence type="ECO:0000256" key="7">
    <source>
        <dbReference type="ARBA" id="ARBA00023180"/>
    </source>
</evidence>
<sequence>MDWVLDKVVDQSDCGASVGNTKITDLVFADDAVIFAESLEVLVMALEALHKEAKPLGLEVSWLKTKVQETPNETQKMRGVRQLVLCYVAAGVGVIVAQFEYHETDSFYKIDHLFRSVTPENCYIKPLKDLYLPPDGVSHLPDIQQININPIFPNRTALYHLHNMVHSRGFFFSYILQSRFKRPAVNASDSASEYDPGFMYYFLSTVADVAANPRLNASALYFQPNMAYSSSYKGFFNKTMPLFAPRTFRMDDYNDPVHLERLSTLNFFQVEDLGAILPTGQRSRNYTLEDYRTNEWYYSWLPYINLQQDKLTTYQVKIRYANNTNETFVFHGPNAADETPGPVKLTRPYFDCGRSNKWSVPAITPVADLYPRHTQFRHIEFPTRAAIAVMEMDFERIDINQCPKGEGNSGPNRFADTARCKKDTTECEPLDGYGFRRGGYQCRCKPGYRLPNVVRRPYLGELIERATLYQYRNSFRCYPIGWIQKLPFDYNKMSPWERHKYLSRDYNNVTGAEALRFNAINVDQVIEFLKSVTKDNCHTFPADDLILRGDVAHGVEAQFENEARMALRLANFLSSFLQIVDHKEIFSGVRVVDRPLTEDQMMGEVLSIILGNSRIWASSMYWDRGKFTNRTLFAPLAYKTILNTRKFFMEDLARLNSTRDAYVNKPWFRKLKTRWSTNFDDLEKYWLRMKLRHNATGMYARKYERYPTFYKAAELRHGQWSVPEFDCDGFVKKWVIHYTAPFFGWDALRAKLEFKGAIRVTMDLLKLDIAQCPTEYYTQNAFKDTHRCDRKTSYCVPIQGRGFDTGGYKCECIQGYEYPFEDPITYFDGQLMEAEYINIIRNKKTSTKITDLVFADDAVIFAESLEGLVMALETLHEEAKPLGLKVSWLKTKVQVFGGLINEAVQSMCAVRTLRS</sequence>
<keyword evidence="4" id="KW-0732">Signal</keyword>
<comment type="caution">
    <text evidence="10">The sequence shown here is derived from an EMBL/GenBank/DDBJ whole genome shotgun (WGS) entry which is preliminary data.</text>
</comment>
<evidence type="ECO:0000256" key="5">
    <source>
        <dbReference type="ARBA" id="ARBA00023040"/>
    </source>
</evidence>
<dbReference type="OrthoDB" id="9970547at2759"/>
<protein>
    <submittedName>
        <fullName evidence="10">Putative G-protein coupled receptor 158</fullName>
    </submittedName>
</protein>
<dbReference type="Gene3D" id="3.30.450.20">
    <property type="entry name" value="PAS domain"/>
    <property type="match status" value="1"/>
</dbReference>
<keyword evidence="5" id="KW-0297">G-protein coupled receptor</keyword>
<dbReference type="InterPro" id="IPR054714">
    <property type="entry name" value="GPR158_179_extracellular"/>
</dbReference>
<accession>A0A8J5CPJ5</accession>
<comment type="similarity">
    <text evidence="2">Belongs to the G-protein coupled receptor 3 family.</text>
</comment>
<evidence type="ECO:0000256" key="6">
    <source>
        <dbReference type="ARBA" id="ARBA00023170"/>
    </source>
</evidence>
<feature type="domain" description="GPR158/179 extracellular" evidence="9">
    <location>
        <begin position="345"/>
        <end position="448"/>
    </location>
</feature>
<proteinExistence type="inferred from homology"/>
<evidence type="ECO:0000256" key="2">
    <source>
        <dbReference type="ARBA" id="ARBA00007242"/>
    </source>
</evidence>
<dbReference type="AlphaFoldDB" id="A0A8J5CPJ5"/>
<evidence type="ECO:0000259" key="9">
    <source>
        <dbReference type="Pfam" id="PF22572"/>
    </source>
</evidence>
<keyword evidence="11" id="KW-1185">Reference proteome</keyword>
<dbReference type="InterPro" id="IPR043458">
    <property type="entry name" value="GPR158/179"/>
</dbReference>
<feature type="domain" description="GPR158/179 extracellular" evidence="9">
    <location>
        <begin position="719"/>
        <end position="816"/>
    </location>
</feature>
<keyword evidence="3" id="KW-1003">Cell membrane</keyword>
<dbReference type="GO" id="GO:0005886">
    <property type="term" value="C:plasma membrane"/>
    <property type="evidence" value="ECO:0007669"/>
    <property type="project" value="UniProtKB-SubCell"/>
</dbReference>
<evidence type="ECO:0000256" key="8">
    <source>
        <dbReference type="ARBA" id="ARBA00023224"/>
    </source>
</evidence>
<evidence type="ECO:0000256" key="3">
    <source>
        <dbReference type="ARBA" id="ARBA00022475"/>
    </source>
</evidence>
<keyword evidence="6 10" id="KW-0675">Receptor</keyword>
<evidence type="ECO:0000313" key="10">
    <source>
        <dbReference type="EMBL" id="KAG0727968.1"/>
    </source>
</evidence>
<reference evidence="10" key="1">
    <citation type="submission" date="2020-07" db="EMBL/GenBank/DDBJ databases">
        <title>The High-quality genome of the commercially important snow crab, Chionoecetes opilio.</title>
        <authorList>
            <person name="Jeong J.-H."/>
            <person name="Ryu S."/>
        </authorList>
    </citation>
    <scope>NUCLEOTIDE SEQUENCE</scope>
    <source>
        <strain evidence="10">MADBK_172401_WGS</strain>
        <tissue evidence="10">Digestive gland</tissue>
    </source>
</reference>
<comment type="subcellular location">
    <subcellularLocation>
        <location evidence="1">Cell membrane</location>
        <topology evidence="1">Multi-pass membrane protein</topology>
    </subcellularLocation>
</comment>
<name>A0A8J5CPJ5_CHIOP</name>
<evidence type="ECO:0000313" key="11">
    <source>
        <dbReference type="Proteomes" id="UP000770661"/>
    </source>
</evidence>
<dbReference type="Proteomes" id="UP000770661">
    <property type="component" value="Unassembled WGS sequence"/>
</dbReference>
<keyword evidence="3" id="KW-0472">Membrane</keyword>
<dbReference type="Pfam" id="PF22572">
    <property type="entry name" value="GPR158_179_EC"/>
    <property type="match status" value="2"/>
</dbReference>
<keyword evidence="8" id="KW-0807">Transducer</keyword>
<dbReference type="PANTHER" id="PTHR32546">
    <property type="entry name" value="G-PROTEIN COUPLED RECEPTOR 158-RELATED"/>
    <property type="match status" value="1"/>
</dbReference>
<keyword evidence="7" id="KW-0325">Glycoprotein</keyword>
<dbReference type="PANTHER" id="PTHR32546:SF25">
    <property type="entry name" value="MIP05539P"/>
    <property type="match status" value="1"/>
</dbReference>
<dbReference type="GO" id="GO:0004930">
    <property type="term" value="F:G protein-coupled receptor activity"/>
    <property type="evidence" value="ECO:0007669"/>
    <property type="project" value="UniProtKB-KW"/>
</dbReference>